<feature type="transmembrane region" description="Helical" evidence="2">
    <location>
        <begin position="91"/>
        <end position="114"/>
    </location>
</feature>
<evidence type="ECO:0000313" key="3">
    <source>
        <dbReference type="EMBL" id="MFD3957526.1"/>
    </source>
</evidence>
<dbReference type="RefSeq" id="WP_339152934.1">
    <property type="nucleotide sequence ID" value="NZ_JBHJQY010000010.1"/>
</dbReference>
<evidence type="ECO:0008006" key="5">
    <source>
        <dbReference type="Google" id="ProtNLM"/>
    </source>
</evidence>
<feature type="transmembrane region" description="Helical" evidence="2">
    <location>
        <begin position="252"/>
        <end position="273"/>
    </location>
</feature>
<feature type="compositionally biased region" description="Low complexity" evidence="1">
    <location>
        <begin position="433"/>
        <end position="462"/>
    </location>
</feature>
<feature type="transmembrane region" description="Helical" evidence="2">
    <location>
        <begin position="215"/>
        <end position="240"/>
    </location>
</feature>
<feature type="transmembrane region" description="Helical" evidence="2">
    <location>
        <begin position="120"/>
        <end position="142"/>
    </location>
</feature>
<reference evidence="3 4" key="1">
    <citation type="submission" date="2024-09" db="EMBL/GenBank/DDBJ databases">
        <title>The Natural Products Discovery Center: Release of the First 8490 Sequenced Strains for Exploring Actinobacteria Biosynthetic Diversity.</title>
        <authorList>
            <person name="Kalkreuter E."/>
            <person name="Kautsar S.A."/>
            <person name="Yang D."/>
            <person name="Bader C.D."/>
            <person name="Teijaro C.N."/>
            <person name="Fluegel L."/>
            <person name="Davis C.M."/>
            <person name="Simpson J.R."/>
            <person name="Lauterbach L."/>
            <person name="Steele A.D."/>
            <person name="Gui C."/>
            <person name="Meng S."/>
            <person name="Li G."/>
            <person name="Viehrig K."/>
            <person name="Ye F."/>
            <person name="Su P."/>
            <person name="Kiefer A.F."/>
            <person name="Nichols A."/>
            <person name="Cepeda A.J."/>
            <person name="Yan W."/>
            <person name="Fan B."/>
            <person name="Jiang Y."/>
            <person name="Adhikari A."/>
            <person name="Zheng C.-J."/>
            <person name="Schuster L."/>
            <person name="Cowan T.M."/>
            <person name="Smanski M.J."/>
            <person name="Chevrette M.G."/>
            <person name="De Carvalho L.P.S."/>
            <person name="Shen B."/>
        </authorList>
    </citation>
    <scope>NUCLEOTIDE SEQUENCE [LARGE SCALE GENOMIC DNA]</scope>
    <source>
        <strain evidence="3 4">NPDC058584</strain>
    </source>
</reference>
<feature type="transmembrane region" description="Helical" evidence="2">
    <location>
        <begin position="182"/>
        <end position="203"/>
    </location>
</feature>
<feature type="transmembrane region" description="Helical" evidence="2">
    <location>
        <begin position="297"/>
        <end position="317"/>
    </location>
</feature>
<feature type="transmembrane region" description="Helical" evidence="2">
    <location>
        <begin position="154"/>
        <end position="176"/>
    </location>
</feature>
<organism evidence="3 4">
    <name type="scientific">Streptomyces bacillaris</name>
    <dbReference type="NCBI Taxonomy" id="68179"/>
    <lineage>
        <taxon>Bacteria</taxon>
        <taxon>Bacillati</taxon>
        <taxon>Actinomycetota</taxon>
        <taxon>Actinomycetes</taxon>
        <taxon>Kitasatosporales</taxon>
        <taxon>Streptomycetaceae</taxon>
        <taxon>Streptomyces</taxon>
    </lineage>
</organism>
<dbReference type="EMBL" id="JBHXPM010000013">
    <property type="protein sequence ID" value="MFD3957526.1"/>
    <property type="molecule type" value="Genomic_DNA"/>
</dbReference>
<dbReference type="Proteomes" id="UP001598300">
    <property type="component" value="Unassembled WGS sequence"/>
</dbReference>
<sequence>MTAGPPGGQRGRRPTLRSLASLLAGRTAFRLALLGANAALLASWGKAGYEPYAAAMGTAQVLTTLTALGIEKSALKLVPRATRTGPQLITVLLLSALLLTGAAVVWLGCAALFVRSGDAVALGLLAGLYAALLGLNTVLVGLCRALDRNRADVLNFAALSLVIAVGAGGVALLGWGPVAFTGWILGGTALLNLAHLPALYRATGRPVRGGVVRPVVATSALMACGDIAAAGTVSLLFMMLGASRHHEQTGHLYLMILASSVLLNGFGYLLRLFQPHVSLTLRSVDPASLDRRVVRRLLPVAAVGAVWSAGSLGLAWWAERAALVPPPVVVLLLYVLCVPLFFTVGSLNYLLENATPHTLRATALSALGGLLCAVLLGLVLVPALGALGAVAALASGEVAHAVLARLLLRSPLSARPPRGSRPFHRRREPPARAPRTPATTPATPAANPAAPAVRTANPTVPTDLGAPR</sequence>
<evidence type="ECO:0000256" key="2">
    <source>
        <dbReference type="SAM" id="Phobius"/>
    </source>
</evidence>
<keyword evidence="2" id="KW-1133">Transmembrane helix</keyword>
<feature type="transmembrane region" description="Helical" evidence="2">
    <location>
        <begin position="52"/>
        <end position="70"/>
    </location>
</feature>
<gene>
    <name evidence="3" type="ORF">ACFWR3_15790</name>
</gene>
<feature type="transmembrane region" description="Helical" evidence="2">
    <location>
        <begin position="19"/>
        <end position="40"/>
    </location>
</feature>
<feature type="transmembrane region" description="Helical" evidence="2">
    <location>
        <begin position="363"/>
        <end position="381"/>
    </location>
</feature>
<accession>A0ABW6DUK8</accession>
<name>A0ABW6DUK8_9ACTN</name>
<protein>
    <recommendedName>
        <fullName evidence="5">Membrane protein involved in the export of O-antigen and teichoic acid</fullName>
    </recommendedName>
</protein>
<comment type="caution">
    <text evidence="3">The sequence shown here is derived from an EMBL/GenBank/DDBJ whole genome shotgun (WGS) entry which is preliminary data.</text>
</comment>
<feature type="transmembrane region" description="Helical" evidence="2">
    <location>
        <begin position="329"/>
        <end position="351"/>
    </location>
</feature>
<evidence type="ECO:0000256" key="1">
    <source>
        <dbReference type="SAM" id="MobiDB-lite"/>
    </source>
</evidence>
<proteinExistence type="predicted"/>
<keyword evidence="2" id="KW-0472">Membrane</keyword>
<keyword evidence="4" id="KW-1185">Reference proteome</keyword>
<feature type="region of interest" description="Disordered" evidence="1">
    <location>
        <begin position="415"/>
        <end position="468"/>
    </location>
</feature>
<keyword evidence="2" id="KW-0812">Transmembrane</keyword>
<evidence type="ECO:0000313" key="4">
    <source>
        <dbReference type="Proteomes" id="UP001598300"/>
    </source>
</evidence>